<dbReference type="EMBL" id="JAIVEX010000001">
    <property type="protein sequence ID" value="MDB0520404.1"/>
    <property type="molecule type" value="Genomic_DNA"/>
</dbReference>
<dbReference type="RefSeq" id="WP_184851533.1">
    <property type="nucleotide sequence ID" value="NZ_JABZEH010000002.1"/>
</dbReference>
<protein>
    <submittedName>
        <fullName evidence="1">DUF2924 domain-containing protein</fullName>
    </submittedName>
</protein>
<evidence type="ECO:0000313" key="2">
    <source>
        <dbReference type="Proteomes" id="UP001143674"/>
    </source>
</evidence>
<accession>A0AAE3T1X0</accession>
<dbReference type="InterPro" id="IPR021322">
    <property type="entry name" value="DUF2924"/>
</dbReference>
<sequence length="165" mass="18240">MTTSASRPTKSSIAARVARLPDMPLPDLKALWTQLFDMPVPTHIRSYLERRIAYRLQELEMAKEQPQLLATNKMRIDALLEQAKPAQKAGRGEVVRMAPGTVLIREFMGQTHRVVAMANGQFEYNGKPYNSLTAIACEIAGTRWSGPAFFGLRDGAKTPRKGAGA</sequence>
<name>A0AAE3T1X0_RALSL</name>
<evidence type="ECO:0000313" key="1">
    <source>
        <dbReference type="EMBL" id="MDB0520404.1"/>
    </source>
</evidence>
<gene>
    <name evidence="1" type="ORF">LBW55_02080</name>
</gene>
<dbReference type="Proteomes" id="UP001143674">
    <property type="component" value="Unassembled WGS sequence"/>
</dbReference>
<dbReference type="Pfam" id="PF11149">
    <property type="entry name" value="DUF2924"/>
    <property type="match status" value="1"/>
</dbReference>
<reference evidence="1" key="1">
    <citation type="submission" date="2021-09" db="EMBL/GenBank/DDBJ databases">
        <title>Genomic analysis of Ralstonia spp.</title>
        <authorList>
            <person name="Aburjaile F."/>
            <person name="Ariute J.C."/>
            <person name="Pais A.K.L."/>
            <person name="Albuquerque G.M.R."/>
            <person name="Silva A.M.F."/>
            <person name="Brenig B."/>
            <person name="Azevedo V."/>
            <person name="Matiuzzi M."/>
            <person name="Ramos R."/>
            <person name="Goes-Neto A."/>
            <person name="Soares S."/>
            <person name="Iseppon A.M.B."/>
            <person name="Souza E."/>
            <person name="Gama M."/>
        </authorList>
    </citation>
    <scope>NUCLEOTIDE SEQUENCE</scope>
    <source>
        <strain evidence="1">B4</strain>
    </source>
</reference>
<proteinExistence type="predicted"/>
<dbReference type="AlphaFoldDB" id="A0AAE3T1X0"/>
<comment type="caution">
    <text evidence="1">The sequence shown here is derived from an EMBL/GenBank/DDBJ whole genome shotgun (WGS) entry which is preliminary data.</text>
</comment>
<organism evidence="1 2">
    <name type="scientific">Ralstonia solanacearum</name>
    <name type="common">Pseudomonas solanacearum</name>
    <dbReference type="NCBI Taxonomy" id="305"/>
    <lineage>
        <taxon>Bacteria</taxon>
        <taxon>Pseudomonadati</taxon>
        <taxon>Pseudomonadota</taxon>
        <taxon>Betaproteobacteria</taxon>
        <taxon>Burkholderiales</taxon>
        <taxon>Burkholderiaceae</taxon>
        <taxon>Ralstonia</taxon>
        <taxon>Ralstonia solanacearum species complex</taxon>
    </lineage>
</organism>